<dbReference type="EMBL" id="JARKIB010000059">
    <property type="protein sequence ID" value="KAJ7752368.1"/>
    <property type="molecule type" value="Genomic_DNA"/>
</dbReference>
<reference evidence="1" key="1">
    <citation type="submission" date="2023-03" db="EMBL/GenBank/DDBJ databases">
        <title>Massive genome expansion in bonnet fungi (Mycena s.s.) driven by repeated elements and novel gene families across ecological guilds.</title>
        <authorList>
            <consortium name="Lawrence Berkeley National Laboratory"/>
            <person name="Harder C.B."/>
            <person name="Miyauchi S."/>
            <person name="Viragh M."/>
            <person name="Kuo A."/>
            <person name="Thoen E."/>
            <person name="Andreopoulos B."/>
            <person name="Lu D."/>
            <person name="Skrede I."/>
            <person name="Drula E."/>
            <person name="Henrissat B."/>
            <person name="Morin E."/>
            <person name="Kohler A."/>
            <person name="Barry K."/>
            <person name="LaButti K."/>
            <person name="Morin E."/>
            <person name="Salamov A."/>
            <person name="Lipzen A."/>
            <person name="Mereny Z."/>
            <person name="Hegedus B."/>
            <person name="Baldrian P."/>
            <person name="Stursova M."/>
            <person name="Weitz H."/>
            <person name="Taylor A."/>
            <person name="Grigoriev I.V."/>
            <person name="Nagy L.G."/>
            <person name="Martin F."/>
            <person name="Kauserud H."/>
        </authorList>
    </citation>
    <scope>NUCLEOTIDE SEQUENCE</scope>
    <source>
        <strain evidence="1">CBHHK182m</strain>
    </source>
</reference>
<dbReference type="AlphaFoldDB" id="A0AAD7NB59"/>
<keyword evidence="2" id="KW-1185">Reference proteome</keyword>
<dbReference type="Proteomes" id="UP001215598">
    <property type="component" value="Unassembled WGS sequence"/>
</dbReference>
<gene>
    <name evidence="1" type="ORF">B0H16DRAFT_1317532</name>
</gene>
<name>A0AAD7NB59_9AGAR</name>
<evidence type="ECO:0000313" key="1">
    <source>
        <dbReference type="EMBL" id="KAJ7752368.1"/>
    </source>
</evidence>
<sequence>MRTTLTCVRRRQRKFDQAAGGDHPTVNQKRVMLERCSKVRRKILSWMETQTQFMPEVAVLRTQAAAKRAEESGTQPIAGELVQDIALLLPSELPAETSCEKQLQEFEFRLREGQVY</sequence>
<organism evidence="1 2">
    <name type="scientific">Mycena metata</name>
    <dbReference type="NCBI Taxonomy" id="1033252"/>
    <lineage>
        <taxon>Eukaryota</taxon>
        <taxon>Fungi</taxon>
        <taxon>Dikarya</taxon>
        <taxon>Basidiomycota</taxon>
        <taxon>Agaricomycotina</taxon>
        <taxon>Agaricomycetes</taxon>
        <taxon>Agaricomycetidae</taxon>
        <taxon>Agaricales</taxon>
        <taxon>Marasmiineae</taxon>
        <taxon>Mycenaceae</taxon>
        <taxon>Mycena</taxon>
    </lineage>
</organism>
<comment type="caution">
    <text evidence="1">The sequence shown here is derived from an EMBL/GenBank/DDBJ whole genome shotgun (WGS) entry which is preliminary data.</text>
</comment>
<proteinExistence type="predicted"/>
<accession>A0AAD7NB59</accession>
<evidence type="ECO:0000313" key="2">
    <source>
        <dbReference type="Proteomes" id="UP001215598"/>
    </source>
</evidence>
<protein>
    <submittedName>
        <fullName evidence="1">Uncharacterized protein</fullName>
    </submittedName>
</protein>